<comment type="caution">
    <text evidence="2">The sequence shown here is derived from an EMBL/GenBank/DDBJ whole genome shotgun (WGS) entry which is preliminary data.</text>
</comment>
<dbReference type="EMBL" id="JAGSGD010000001">
    <property type="protein sequence ID" value="MBR7620652.1"/>
    <property type="molecule type" value="Genomic_DNA"/>
</dbReference>
<keyword evidence="1" id="KW-0732">Signal</keyword>
<reference evidence="2" key="1">
    <citation type="submission" date="2021-04" db="EMBL/GenBank/DDBJ databases">
        <title>Draft genome assembly of strain Phenylobacterium sp. 20VBR1 using MiniION and Illumina platforms.</title>
        <authorList>
            <person name="Thomas F.A."/>
            <person name="Krishnan K.P."/>
            <person name="Sinha R.K."/>
        </authorList>
    </citation>
    <scope>NUCLEOTIDE SEQUENCE</scope>
    <source>
        <strain evidence="2">20VBR1</strain>
    </source>
</reference>
<evidence type="ECO:0000313" key="2">
    <source>
        <dbReference type="EMBL" id="MBR7620652.1"/>
    </source>
</evidence>
<sequence length="245" mass="25439">MKTFVRAGALSLLLATTVAAPVALAQAASPAADSMFRATTLNLSAYGETRIAPDMATINLGVNTEAPTASAAMAANATQMNKIFAALRRAGIADKDIQTSGLNLNAQYDYVENNPPKLRGYQASNTVTVTVHDLTRLGSAVDATVSAGANQVNGISFGLNDPTAAENAAREDAVKALSAKANLYARATGYRVGRLVTLSEGGGYTPPSPMPVMAMARFDKAESTPVAGGELKVRVDVTALYELTR</sequence>
<organism evidence="2 3">
    <name type="scientific">Phenylobacterium glaciei</name>
    <dbReference type="NCBI Taxonomy" id="2803784"/>
    <lineage>
        <taxon>Bacteria</taxon>
        <taxon>Pseudomonadati</taxon>
        <taxon>Pseudomonadota</taxon>
        <taxon>Alphaproteobacteria</taxon>
        <taxon>Caulobacterales</taxon>
        <taxon>Caulobacteraceae</taxon>
        <taxon>Phenylobacterium</taxon>
    </lineage>
</organism>
<gene>
    <name evidence="2" type="ORF">JKL49_14765</name>
</gene>
<dbReference type="InterPro" id="IPR052022">
    <property type="entry name" value="26kDa_periplasmic_antigen"/>
</dbReference>
<proteinExistence type="predicted"/>
<dbReference type="RefSeq" id="WP_215341381.1">
    <property type="nucleotide sequence ID" value="NZ_JAGSGD010000001.1"/>
</dbReference>
<keyword evidence="3" id="KW-1185">Reference proteome</keyword>
<evidence type="ECO:0000256" key="1">
    <source>
        <dbReference type="SAM" id="SignalP"/>
    </source>
</evidence>
<dbReference type="GO" id="GO:0006974">
    <property type="term" value="P:DNA damage response"/>
    <property type="evidence" value="ECO:0007669"/>
    <property type="project" value="TreeGrafter"/>
</dbReference>
<protein>
    <submittedName>
        <fullName evidence="2">SIMPL domain-containing protein</fullName>
    </submittedName>
</protein>
<dbReference type="InterPro" id="IPR007497">
    <property type="entry name" value="SIMPL/DUF541"/>
</dbReference>
<evidence type="ECO:0000313" key="3">
    <source>
        <dbReference type="Proteomes" id="UP000622580"/>
    </source>
</evidence>
<dbReference type="PANTHER" id="PTHR34387:SF1">
    <property type="entry name" value="PERIPLASMIC IMMUNOGENIC PROTEIN"/>
    <property type="match status" value="1"/>
</dbReference>
<name>A0A941D2F0_9CAUL</name>
<dbReference type="Gene3D" id="3.30.70.2970">
    <property type="entry name" value="Protein of unknown function (DUF541), domain 2"/>
    <property type="match status" value="1"/>
</dbReference>
<feature type="chain" id="PRO_5037534474" evidence="1">
    <location>
        <begin position="28"/>
        <end position="245"/>
    </location>
</feature>
<dbReference type="AlphaFoldDB" id="A0A941D2F0"/>
<dbReference type="Proteomes" id="UP000622580">
    <property type="component" value="Unassembled WGS sequence"/>
</dbReference>
<dbReference type="Gene3D" id="3.30.110.170">
    <property type="entry name" value="Protein of unknown function (DUF541), domain 1"/>
    <property type="match status" value="1"/>
</dbReference>
<dbReference type="PANTHER" id="PTHR34387">
    <property type="entry name" value="SLR1258 PROTEIN"/>
    <property type="match status" value="1"/>
</dbReference>
<feature type="signal peptide" evidence="1">
    <location>
        <begin position="1"/>
        <end position="27"/>
    </location>
</feature>
<dbReference type="Pfam" id="PF04402">
    <property type="entry name" value="SIMPL"/>
    <property type="match status" value="1"/>
</dbReference>
<accession>A0A941D2F0</accession>